<dbReference type="GO" id="GO:0042158">
    <property type="term" value="P:lipoprotein biosynthetic process"/>
    <property type="evidence" value="ECO:0007669"/>
    <property type="project" value="UniProtKB-UniRule"/>
</dbReference>
<dbReference type="PANTHER" id="PTHR30589">
    <property type="entry name" value="PROLIPOPROTEIN DIACYLGLYCERYL TRANSFERASE"/>
    <property type="match status" value="1"/>
</dbReference>
<evidence type="ECO:0000256" key="2">
    <source>
        <dbReference type="ARBA" id="ARBA00022475"/>
    </source>
</evidence>
<feature type="transmembrane region" description="Helical" evidence="7">
    <location>
        <begin position="177"/>
        <end position="196"/>
    </location>
</feature>
<feature type="transmembrane region" description="Helical" evidence="7">
    <location>
        <begin position="97"/>
        <end position="117"/>
    </location>
</feature>
<dbReference type="HAMAP" id="MF_01147">
    <property type="entry name" value="Lgt"/>
    <property type="match status" value="1"/>
</dbReference>
<keyword evidence="4 7" id="KW-0812">Transmembrane</keyword>
<evidence type="ECO:0000313" key="8">
    <source>
        <dbReference type="EMBL" id="BFD45651.1"/>
    </source>
</evidence>
<evidence type="ECO:0000256" key="7">
    <source>
        <dbReference type="HAMAP-Rule" id="MF_01147"/>
    </source>
</evidence>
<feature type="binding site" evidence="7">
    <location>
        <position position="116"/>
    </location>
    <ligand>
        <name>a 1,2-diacyl-sn-glycero-3-phospho-(1'-sn-glycerol)</name>
        <dbReference type="ChEBI" id="CHEBI:64716"/>
    </ligand>
</feature>
<keyword evidence="5 7" id="KW-1133">Transmembrane helix</keyword>
<evidence type="ECO:0000256" key="1">
    <source>
        <dbReference type="ARBA" id="ARBA00007150"/>
    </source>
</evidence>
<feature type="transmembrane region" description="Helical" evidence="7">
    <location>
        <begin position="208"/>
        <end position="232"/>
    </location>
</feature>
<evidence type="ECO:0000256" key="4">
    <source>
        <dbReference type="ARBA" id="ARBA00022692"/>
    </source>
</evidence>
<organism evidence="8">
    <name type="scientific">Candidatus Tisiphia endosymbiont of Sergentomyia squamirostris</name>
    <dbReference type="NCBI Taxonomy" id="3113639"/>
    <lineage>
        <taxon>Bacteria</taxon>
        <taxon>Pseudomonadati</taxon>
        <taxon>Pseudomonadota</taxon>
        <taxon>Alphaproteobacteria</taxon>
        <taxon>Rickettsiales</taxon>
        <taxon>Rickettsiaceae</taxon>
        <taxon>Rickettsieae</taxon>
        <taxon>Candidatus Tisiphia</taxon>
    </lineage>
</organism>
<comment type="pathway">
    <text evidence="7">Protein modification; lipoprotein biosynthesis (diacylglyceryl transfer).</text>
</comment>
<dbReference type="AlphaFoldDB" id="A0AAT9G744"/>
<dbReference type="GO" id="GO:0005886">
    <property type="term" value="C:plasma membrane"/>
    <property type="evidence" value="ECO:0007669"/>
    <property type="project" value="UniProtKB-SubCell"/>
</dbReference>
<evidence type="ECO:0000256" key="6">
    <source>
        <dbReference type="ARBA" id="ARBA00023136"/>
    </source>
</evidence>
<keyword evidence="2 7" id="KW-1003">Cell membrane</keyword>
<comment type="subcellular location">
    <subcellularLocation>
        <location evidence="7">Cell membrane</location>
        <topology evidence="7">Multi-pass membrane protein</topology>
    </subcellularLocation>
</comment>
<gene>
    <name evidence="7 8" type="primary">lgt</name>
    <name evidence="8" type="ORF">DMENIID0002_02970</name>
</gene>
<comment type="function">
    <text evidence="7">Catalyzes the transfer of the diacylglyceryl group from phosphatidylglycerol to the sulfhydryl group of the N-terminal cysteine of a prolipoprotein, the first step in the formation of mature lipoproteins.</text>
</comment>
<protein>
    <recommendedName>
        <fullName evidence="7">Phosphatidylglycerol--prolipoprotein diacylglyceryl transferase</fullName>
        <ecNumber evidence="7">2.5.1.145</ecNumber>
    </recommendedName>
</protein>
<feature type="transmembrane region" description="Helical" evidence="7">
    <location>
        <begin position="33"/>
        <end position="53"/>
    </location>
</feature>
<dbReference type="GO" id="GO:0008961">
    <property type="term" value="F:phosphatidylglycerol-prolipoprotein diacylglyceryl transferase activity"/>
    <property type="evidence" value="ECO:0007669"/>
    <property type="project" value="UniProtKB-UniRule"/>
</dbReference>
<comment type="similarity">
    <text evidence="1 7">Belongs to the Lgt family.</text>
</comment>
<dbReference type="PANTHER" id="PTHR30589:SF0">
    <property type="entry name" value="PHOSPHATIDYLGLYCEROL--PROLIPOPROTEIN DIACYLGLYCERYL TRANSFERASE"/>
    <property type="match status" value="1"/>
</dbReference>
<feature type="transmembrane region" description="Helical" evidence="7">
    <location>
        <begin position="151"/>
        <end position="170"/>
    </location>
</feature>
<sequence>MAYVFGVIFGWFYAYRIIKKFKIGVTAANLENFVTWAILGIVIGGRLGYVLLYDPIKYFSDPILIFKPYEGGMSFHGGMVGLIISSYFFCHKYKINFLLLCDILATVGSIGVFLGRITNFINGELYGRVTTMPWGMIFPNSDLQIRHPSQIYEAFFEGVVLCLILAYATFKYKTIKIHGLNLAISLIVYSVFRIIIEIFREPDFHIGFIFNNLTMGQILSLPMLIVGIYLIIQIKCQSTPK</sequence>
<feature type="transmembrane region" description="Helical" evidence="7">
    <location>
        <begin position="73"/>
        <end position="90"/>
    </location>
</feature>
<dbReference type="EMBL" id="AP029170">
    <property type="protein sequence ID" value="BFD45651.1"/>
    <property type="molecule type" value="Genomic_DNA"/>
</dbReference>
<keyword evidence="6 7" id="KW-0472">Membrane</keyword>
<dbReference type="NCBIfam" id="TIGR00544">
    <property type="entry name" value="lgt"/>
    <property type="match status" value="1"/>
</dbReference>
<dbReference type="InterPro" id="IPR001640">
    <property type="entry name" value="Lgt"/>
</dbReference>
<comment type="catalytic activity">
    <reaction evidence="7">
        <text>L-cysteinyl-[prolipoprotein] + a 1,2-diacyl-sn-glycero-3-phospho-(1'-sn-glycerol) = an S-1,2-diacyl-sn-glyceryl-L-cysteinyl-[prolipoprotein] + sn-glycerol 1-phosphate + H(+)</text>
        <dbReference type="Rhea" id="RHEA:56712"/>
        <dbReference type="Rhea" id="RHEA-COMP:14679"/>
        <dbReference type="Rhea" id="RHEA-COMP:14680"/>
        <dbReference type="ChEBI" id="CHEBI:15378"/>
        <dbReference type="ChEBI" id="CHEBI:29950"/>
        <dbReference type="ChEBI" id="CHEBI:57685"/>
        <dbReference type="ChEBI" id="CHEBI:64716"/>
        <dbReference type="ChEBI" id="CHEBI:140658"/>
        <dbReference type="EC" id="2.5.1.145"/>
    </reaction>
</comment>
<proteinExistence type="inferred from homology"/>
<dbReference type="EC" id="2.5.1.145" evidence="7"/>
<evidence type="ECO:0000256" key="5">
    <source>
        <dbReference type="ARBA" id="ARBA00022989"/>
    </source>
</evidence>
<dbReference type="Pfam" id="PF01790">
    <property type="entry name" value="LGT"/>
    <property type="match status" value="1"/>
</dbReference>
<accession>A0AAT9G744</accession>
<name>A0AAT9G744_9RICK</name>
<reference evidence="8" key="1">
    <citation type="submission" date="2024-01" db="EMBL/GenBank/DDBJ databases">
        <title>Sequencing the genomes of a sandfly, Sergentomyia squamirostris, and its two endosymbionts.</title>
        <authorList>
            <person name="Itokawa K."/>
            <person name="Sanjoba C."/>
        </authorList>
    </citation>
    <scope>NUCLEOTIDE SEQUENCE</scope>
    <source>
        <strain evidence="8">RiSSQ</strain>
    </source>
</reference>
<evidence type="ECO:0000256" key="3">
    <source>
        <dbReference type="ARBA" id="ARBA00022679"/>
    </source>
</evidence>
<keyword evidence="3 7" id="KW-0808">Transferase</keyword>